<feature type="compositionally biased region" description="Low complexity" evidence="1">
    <location>
        <begin position="29"/>
        <end position="39"/>
    </location>
</feature>
<organism evidence="2 3">
    <name type="scientific">Streptomyces rhizosphaericus</name>
    <dbReference type="NCBI Taxonomy" id="114699"/>
    <lineage>
        <taxon>Bacteria</taxon>
        <taxon>Bacillati</taxon>
        <taxon>Actinomycetota</taxon>
        <taxon>Actinomycetes</taxon>
        <taxon>Kitasatosporales</taxon>
        <taxon>Streptomycetaceae</taxon>
        <taxon>Streptomyces</taxon>
        <taxon>Streptomyces violaceusniger group</taxon>
    </lineage>
</organism>
<protein>
    <recommendedName>
        <fullName evidence="4">Polyketide cyclase /reductase</fullName>
    </recommendedName>
</protein>
<dbReference type="Proteomes" id="UP001500418">
    <property type="component" value="Unassembled WGS sequence"/>
</dbReference>
<evidence type="ECO:0000313" key="2">
    <source>
        <dbReference type="EMBL" id="GAA0933375.1"/>
    </source>
</evidence>
<keyword evidence="3" id="KW-1185">Reference proteome</keyword>
<dbReference type="Gene3D" id="3.30.530.20">
    <property type="match status" value="1"/>
</dbReference>
<feature type="region of interest" description="Disordered" evidence="1">
    <location>
        <begin position="1"/>
        <end position="39"/>
    </location>
</feature>
<accession>A0ABN1PW74</accession>
<feature type="compositionally biased region" description="Low complexity" evidence="1">
    <location>
        <begin position="65"/>
        <end position="91"/>
    </location>
</feature>
<evidence type="ECO:0000256" key="1">
    <source>
        <dbReference type="SAM" id="MobiDB-lite"/>
    </source>
</evidence>
<dbReference type="SUPFAM" id="SSF55961">
    <property type="entry name" value="Bet v1-like"/>
    <property type="match status" value="1"/>
</dbReference>
<dbReference type="Pfam" id="PF10604">
    <property type="entry name" value="Polyketide_cyc2"/>
    <property type="match status" value="1"/>
</dbReference>
<evidence type="ECO:0008006" key="4">
    <source>
        <dbReference type="Google" id="ProtNLM"/>
    </source>
</evidence>
<name>A0ABN1PW74_9ACTN</name>
<dbReference type="EMBL" id="BAAAID010000024">
    <property type="protein sequence ID" value="GAA0933375.1"/>
    <property type="molecule type" value="Genomic_DNA"/>
</dbReference>
<reference evidence="2 3" key="1">
    <citation type="journal article" date="2019" name="Int. J. Syst. Evol. Microbiol.">
        <title>The Global Catalogue of Microorganisms (GCM) 10K type strain sequencing project: providing services to taxonomists for standard genome sequencing and annotation.</title>
        <authorList>
            <consortium name="The Broad Institute Genomics Platform"/>
            <consortium name="The Broad Institute Genome Sequencing Center for Infectious Disease"/>
            <person name="Wu L."/>
            <person name="Ma J."/>
        </authorList>
    </citation>
    <scope>NUCLEOTIDE SEQUENCE [LARGE SCALE GENOMIC DNA]</scope>
    <source>
        <strain evidence="2 3">JCM 11444</strain>
    </source>
</reference>
<proteinExistence type="predicted"/>
<gene>
    <name evidence="2" type="ORF">GCM10009575_040950</name>
</gene>
<sequence>MTRGPRDPPATHPADRIAQLAHNEGKPMSSNRPSPSRNQVRTTALTIALAAAGVVGMAAPQTQAAPAGANTTQADTTQADTTQADTTQAAAHHNGPSTCRGEGVDPTARIRYQSDVVIKAPLSTVFALQTDVERWPTWQPPVLTMKRLDPGPVRKGSRFRWTTPAPATPTTPATTLTITSTVHQLKRDSCIRWSGPAIGEGLRIDEGVHVWTFTKVRGGVRVHTEETWTGDQVEADIPTATEALGQGLEAWLSNLKTTAEAANRHDRQPL</sequence>
<feature type="region of interest" description="Disordered" evidence="1">
    <location>
        <begin position="65"/>
        <end position="104"/>
    </location>
</feature>
<dbReference type="InterPro" id="IPR023393">
    <property type="entry name" value="START-like_dom_sf"/>
</dbReference>
<comment type="caution">
    <text evidence="2">The sequence shown here is derived from an EMBL/GenBank/DDBJ whole genome shotgun (WGS) entry which is preliminary data.</text>
</comment>
<evidence type="ECO:0000313" key="3">
    <source>
        <dbReference type="Proteomes" id="UP001500418"/>
    </source>
</evidence>
<dbReference type="InterPro" id="IPR019587">
    <property type="entry name" value="Polyketide_cyclase/dehydratase"/>
</dbReference>